<evidence type="ECO:0000256" key="4">
    <source>
        <dbReference type="ARBA" id="ARBA00023065"/>
    </source>
</evidence>
<gene>
    <name evidence="8" type="ORF">EHI8A_095620</name>
</gene>
<dbReference type="Pfam" id="PF03223">
    <property type="entry name" value="V-ATPase_C"/>
    <property type="match status" value="1"/>
</dbReference>
<evidence type="ECO:0000256" key="6">
    <source>
        <dbReference type="SAM" id="Coils"/>
    </source>
</evidence>
<feature type="region of interest" description="Disordered" evidence="7">
    <location>
        <begin position="584"/>
        <end position="616"/>
    </location>
</feature>
<reference evidence="8 9" key="1">
    <citation type="submission" date="2013-01" db="EMBL/GenBank/DDBJ databases">
        <authorList>
            <person name="Hannick L."/>
            <person name="Zafar N."/>
            <person name="Lorenzi H."/>
            <person name="Ali I.A."/>
            <person name="Petri W.P."/>
            <person name="Caler E."/>
        </authorList>
    </citation>
    <scope>NUCLEOTIDE SEQUENCE [LARGE SCALE GENOMIC DNA]</scope>
    <source>
        <strain evidence="9">HM3:IMSS-B</strain>
    </source>
</reference>
<keyword evidence="3 5" id="KW-0375">Hydrogen ion transport</keyword>
<organism evidence="8 9">
    <name type="scientific">Entamoeba histolytica HM-1:IMSS-B</name>
    <dbReference type="NCBI Taxonomy" id="885319"/>
    <lineage>
        <taxon>Eukaryota</taxon>
        <taxon>Amoebozoa</taxon>
        <taxon>Evosea</taxon>
        <taxon>Archamoebae</taxon>
        <taxon>Mastigamoebida</taxon>
        <taxon>Entamoebidae</taxon>
        <taxon>Entamoeba</taxon>
    </lineage>
</organism>
<dbReference type="GO" id="GO:0046961">
    <property type="term" value="F:proton-transporting ATPase activity, rotational mechanism"/>
    <property type="evidence" value="ECO:0007669"/>
    <property type="project" value="InterPro"/>
</dbReference>
<dbReference type="Gene3D" id="3.30.70.100">
    <property type="match status" value="1"/>
</dbReference>
<name>M3TNT5_ENTH1</name>
<comment type="function">
    <text evidence="5">Subunit of the V1 complex of vacuolar(H+)-ATPase (V-ATPase), a multisubunit enzyme composed of a peripheral complex (V1) that hydrolyzes ATP and a membrane integral complex (V0) that translocates protons. V-ATPase is responsible for acidifying and maintaining the pH of intracellular compartments and in some cell types, is targeted to the plasma membrane, where it is responsible for acidifying the extracellular environment. Subunit C is necessary for the assembly of the catalytic sector of the enzyme and is likely to have a specific function in its catalytic activity.</text>
</comment>
<dbReference type="AlphaFoldDB" id="M3TNT5"/>
<keyword evidence="6" id="KW-0175">Coiled coil</keyword>
<dbReference type="GO" id="GO:0000221">
    <property type="term" value="C:vacuolar proton-transporting V-type ATPase, V1 domain"/>
    <property type="evidence" value="ECO:0007669"/>
    <property type="project" value="TreeGrafter"/>
</dbReference>
<dbReference type="PANTHER" id="PTHR10137">
    <property type="entry name" value="V-TYPE PROTON ATPASE SUBUNIT C"/>
    <property type="match status" value="1"/>
</dbReference>
<keyword evidence="4 5" id="KW-0406">Ion transport</keyword>
<evidence type="ECO:0000313" key="9">
    <source>
        <dbReference type="Proteomes" id="UP000030781"/>
    </source>
</evidence>
<dbReference type="OrthoDB" id="6605928at2759"/>
<feature type="coiled-coil region" evidence="6">
    <location>
        <begin position="242"/>
        <end position="269"/>
    </location>
</feature>
<dbReference type="VEuPathDB" id="AmoebaDB:EHI8A_095620"/>
<feature type="compositionally biased region" description="Basic and acidic residues" evidence="7">
    <location>
        <begin position="592"/>
        <end position="616"/>
    </location>
</feature>
<sequence length="616" mass="73900">MTQTGLYLLTTLPSGTQTADGYDFERIQSKSEGLAECYKSMIPTQLKFESLDSLMTLSDDLVRIDSSVGTVVRRLCNTWVDVNKEIQFNDKWNETDLTQFRWDEKKYPFTETAKVLTNRIYKDIQQIEVRLRDLVSKYQTTSRELAIENKKETGTLLTRRLDSCVPDDVIVDTEYLMTVFVVISKQQHKEFLKIYDTLNEFVVCDSAIQVIVDNDFELYRVVIFRHALDDFKNECRTYHYSVREFKREVANIESAKSSLEESLESQKTTLVRYCEANFVHVLHAWFHMKILRLFTDSVLHYGLPTKYDLIVMRLKKRENKKLMKNLVGKRPTIGTEVNYLPTREDLGYDPEGADSTFPFVFTSVDIGYLVNPFFEQNYEIVHQKRVLTEGQKVALRNRQFVINYYKNLAKEQMKRRKIIKYDSPSYDDIADKQRNELSNVYNEILQKKLREKARMEVMKEIKAKEAKTEQELFEKFKEEERQKILKDTQKRLQIELMKRKEEEKRARIKKERQRKERELQRLEQERDLMFKKQLRRMLLKRKKDYDKYSREAEKRKQIEENQRVKAAQERKEFERRRFAEMQKIQLESQNQEESKRSRNELQKELSKFKDMLKGRI</sequence>
<dbReference type="SUPFAM" id="SSF118203">
    <property type="entry name" value="Vacuolar ATP synthase subunit C"/>
    <property type="match status" value="1"/>
</dbReference>
<dbReference type="InterPro" id="IPR036132">
    <property type="entry name" value="Vac_ATP_synth_c_sf"/>
</dbReference>
<keyword evidence="2 5" id="KW-0813">Transport</keyword>
<evidence type="ECO:0000256" key="1">
    <source>
        <dbReference type="ARBA" id="ARBA00006138"/>
    </source>
</evidence>
<protein>
    <recommendedName>
        <fullName evidence="5">V-type proton ATPase subunit C</fullName>
    </recommendedName>
</protein>
<comment type="similarity">
    <text evidence="1 5">Belongs to the V-ATPase C subunit family.</text>
</comment>
<evidence type="ECO:0000256" key="3">
    <source>
        <dbReference type="ARBA" id="ARBA00022781"/>
    </source>
</evidence>
<proteinExistence type="inferred from homology"/>
<dbReference type="PANTHER" id="PTHR10137:SF0">
    <property type="entry name" value="V-TYPE PROTON ATPASE SUBUNIT C"/>
    <property type="match status" value="1"/>
</dbReference>
<dbReference type="Proteomes" id="UP000030781">
    <property type="component" value="Unassembled WGS sequence"/>
</dbReference>
<feature type="region of interest" description="Disordered" evidence="7">
    <location>
        <begin position="551"/>
        <end position="571"/>
    </location>
</feature>
<dbReference type="Gene3D" id="3.30.70.1180">
    <property type="entry name" value="Vacuolar atp synthase subunit c, domain 1"/>
    <property type="match status" value="1"/>
</dbReference>
<dbReference type="InterPro" id="IPR004907">
    <property type="entry name" value="ATPase_V1-cplx_csu"/>
</dbReference>
<evidence type="ECO:0000313" key="8">
    <source>
        <dbReference type="EMBL" id="EMH77183.1"/>
    </source>
</evidence>
<evidence type="ECO:0000256" key="7">
    <source>
        <dbReference type="SAM" id="MobiDB-lite"/>
    </source>
</evidence>
<dbReference type="EMBL" id="KB610104">
    <property type="protein sequence ID" value="EMH77183.1"/>
    <property type="molecule type" value="Genomic_DNA"/>
</dbReference>
<evidence type="ECO:0000256" key="5">
    <source>
        <dbReference type="RuleBase" id="RU364010"/>
    </source>
</evidence>
<evidence type="ECO:0000256" key="2">
    <source>
        <dbReference type="ARBA" id="ARBA00022448"/>
    </source>
</evidence>
<comment type="subunit">
    <text evidence="5">V-ATPase is a heteromultimeric enzyme composed of a peripheral catalytic V1 complex (components A to H) attached to an integral membrane V0 proton pore complex.</text>
</comment>
<accession>M3TNT5</accession>
<dbReference type="CDD" id="cd14785">
    <property type="entry name" value="V-ATPase_C"/>
    <property type="match status" value="1"/>
</dbReference>
<dbReference type="Gene3D" id="1.20.1460.10">
    <property type="entry name" value="subunit c (vma5p) of the yeast v-atpase, domain 2"/>
    <property type="match status" value="1"/>
</dbReference>